<dbReference type="Gene3D" id="2.70.70.10">
    <property type="entry name" value="Glucose Permease (Domain IIA)"/>
    <property type="match status" value="1"/>
</dbReference>
<organism evidence="3 4">
    <name type="scientific">Candidatus Ornithobacterium hominis</name>
    <dbReference type="NCBI Taxonomy" id="2497989"/>
    <lineage>
        <taxon>Bacteria</taxon>
        <taxon>Pseudomonadati</taxon>
        <taxon>Bacteroidota</taxon>
        <taxon>Flavobacteriia</taxon>
        <taxon>Flavobacteriales</taxon>
        <taxon>Weeksellaceae</taxon>
        <taxon>Ornithobacterium</taxon>
    </lineage>
</organism>
<keyword evidence="4" id="KW-1185">Reference proteome</keyword>
<keyword evidence="1" id="KW-0732">Signal</keyword>
<dbReference type="InterPro" id="IPR050570">
    <property type="entry name" value="Cell_wall_metabolism_enzyme"/>
</dbReference>
<dbReference type="OrthoDB" id="9810477at2"/>
<dbReference type="PANTHER" id="PTHR21666:SF270">
    <property type="entry name" value="MUREIN HYDROLASE ACTIVATOR ENVC"/>
    <property type="match status" value="1"/>
</dbReference>
<dbReference type="AlphaFoldDB" id="A0A383U2Z7"/>
<feature type="signal peptide" evidence="1">
    <location>
        <begin position="1"/>
        <end position="20"/>
    </location>
</feature>
<dbReference type="GO" id="GO:0004222">
    <property type="term" value="F:metalloendopeptidase activity"/>
    <property type="evidence" value="ECO:0007669"/>
    <property type="project" value="TreeGrafter"/>
</dbReference>
<dbReference type="CDD" id="cd12797">
    <property type="entry name" value="M23_peptidase"/>
    <property type="match status" value="1"/>
</dbReference>
<evidence type="ECO:0000313" key="3">
    <source>
        <dbReference type="EMBL" id="SZD74215.1"/>
    </source>
</evidence>
<dbReference type="PANTHER" id="PTHR21666">
    <property type="entry name" value="PEPTIDASE-RELATED"/>
    <property type="match status" value="1"/>
</dbReference>
<dbReference type="Proteomes" id="UP000262142">
    <property type="component" value="Unassembled WGS sequence"/>
</dbReference>
<evidence type="ECO:0000313" key="4">
    <source>
        <dbReference type="Proteomes" id="UP000262142"/>
    </source>
</evidence>
<dbReference type="InterPro" id="IPR011055">
    <property type="entry name" value="Dup_hybrid_motif"/>
</dbReference>
<evidence type="ECO:0000259" key="2">
    <source>
        <dbReference type="Pfam" id="PF01551"/>
    </source>
</evidence>
<keyword evidence="3" id="KW-0378">Hydrolase</keyword>
<evidence type="ECO:0000256" key="1">
    <source>
        <dbReference type="SAM" id="SignalP"/>
    </source>
</evidence>
<gene>
    <name evidence="3" type="ORF">SAMEA104719789_01674</name>
</gene>
<reference evidence="3 4" key="1">
    <citation type="submission" date="2018-09" db="EMBL/GenBank/DDBJ databases">
        <authorList>
            <consortium name="Pathogen Informatics"/>
        </authorList>
    </citation>
    <scope>NUCLEOTIDE SEQUENCE [LARGE SCALE GENOMIC DNA]</scope>
    <source>
        <strain evidence="3 4">OH-22767</strain>
    </source>
</reference>
<name>A0A383U2Z7_9FLAO</name>
<feature type="chain" id="PRO_5016740010" evidence="1">
    <location>
        <begin position="21"/>
        <end position="277"/>
    </location>
</feature>
<sequence length="277" mass="31597">MKTKITVLFLFFFCCMNAQFNTLSFKPKTEVKIEPIVSAEDTISAETTNEKKSFFKRLFQPGIQKKQLKKELDSIKIVLNERNQMNYHHSLNIKRMEDSIVGLFSKVNDRILSEVALKEQKSEKKNKKLDFIKEKVNRMAMPVAGEMNITSYFGNRVHPILGTWKMHNGIDIAINYDYVYAIMDGVVKKTGWDAAGGGNYIVVQHNEVYETVYAHLAQVYYNVGEAVKGGFVIAKSGNSGNSTGPHLHFAVKEYGKYINPIPFLNEMVKYNQLLANF</sequence>
<dbReference type="EC" id="3.4.24.75" evidence="3"/>
<dbReference type="SUPFAM" id="SSF51261">
    <property type="entry name" value="Duplicated hybrid motif"/>
    <property type="match status" value="1"/>
</dbReference>
<proteinExistence type="predicted"/>
<dbReference type="InterPro" id="IPR016047">
    <property type="entry name" value="M23ase_b-sheet_dom"/>
</dbReference>
<feature type="domain" description="M23ase beta-sheet core" evidence="2">
    <location>
        <begin position="165"/>
        <end position="260"/>
    </location>
</feature>
<dbReference type="EMBL" id="UNSC01000008">
    <property type="protein sequence ID" value="SZD74215.1"/>
    <property type="molecule type" value="Genomic_DNA"/>
</dbReference>
<dbReference type="Pfam" id="PF01551">
    <property type="entry name" value="Peptidase_M23"/>
    <property type="match status" value="1"/>
</dbReference>
<protein>
    <submittedName>
        <fullName evidence="3">Glycyl-glycine endopeptidase ALE-1</fullName>
        <ecNumber evidence="3">3.4.24.75</ecNumber>
    </submittedName>
</protein>
<accession>A0A383U2Z7</accession>